<organism evidence="2 3">
    <name type="scientific">Strongylus vulgaris</name>
    <name type="common">Blood worm</name>
    <dbReference type="NCBI Taxonomy" id="40348"/>
    <lineage>
        <taxon>Eukaryota</taxon>
        <taxon>Metazoa</taxon>
        <taxon>Ecdysozoa</taxon>
        <taxon>Nematoda</taxon>
        <taxon>Chromadorea</taxon>
        <taxon>Rhabditida</taxon>
        <taxon>Rhabditina</taxon>
        <taxon>Rhabditomorpha</taxon>
        <taxon>Strongyloidea</taxon>
        <taxon>Strongylidae</taxon>
        <taxon>Strongylus</taxon>
    </lineage>
</organism>
<evidence type="ECO:0000313" key="3">
    <source>
        <dbReference type="Proteomes" id="UP000270094"/>
    </source>
</evidence>
<protein>
    <submittedName>
        <fullName evidence="2">Uncharacterized protein</fullName>
    </submittedName>
</protein>
<feature type="compositionally biased region" description="Acidic residues" evidence="1">
    <location>
        <begin position="43"/>
        <end position="53"/>
    </location>
</feature>
<feature type="region of interest" description="Disordered" evidence="1">
    <location>
        <begin position="43"/>
        <end position="65"/>
    </location>
</feature>
<dbReference type="OrthoDB" id="10474998at2759"/>
<gene>
    <name evidence="2" type="ORF">SVUK_LOCUS14757</name>
</gene>
<sequence length="86" mass="9698">MRSDRGASRKERKVIDSATAILREALHDSLEIEVVQDSVIEKEEDPLWSGDDDKEPKVDGKASIRFGNRSGRGDDLYSYLKKDTSD</sequence>
<reference evidence="2 3" key="1">
    <citation type="submission" date="2018-11" db="EMBL/GenBank/DDBJ databases">
        <authorList>
            <consortium name="Pathogen Informatics"/>
        </authorList>
    </citation>
    <scope>NUCLEOTIDE SEQUENCE [LARGE SCALE GENOMIC DNA]</scope>
</reference>
<accession>A0A3P7JJ36</accession>
<proteinExistence type="predicted"/>
<evidence type="ECO:0000256" key="1">
    <source>
        <dbReference type="SAM" id="MobiDB-lite"/>
    </source>
</evidence>
<dbReference type="Proteomes" id="UP000270094">
    <property type="component" value="Unassembled WGS sequence"/>
</dbReference>
<name>A0A3P7JJ36_STRVU</name>
<dbReference type="EMBL" id="UYYB01106240">
    <property type="protein sequence ID" value="VDM79759.1"/>
    <property type="molecule type" value="Genomic_DNA"/>
</dbReference>
<keyword evidence="3" id="KW-1185">Reference proteome</keyword>
<evidence type="ECO:0000313" key="2">
    <source>
        <dbReference type="EMBL" id="VDM79759.1"/>
    </source>
</evidence>
<dbReference type="AlphaFoldDB" id="A0A3P7JJ36"/>